<dbReference type="Pfam" id="PF01476">
    <property type="entry name" value="LysM"/>
    <property type="match status" value="1"/>
</dbReference>
<dbReference type="Proteomes" id="UP001260872">
    <property type="component" value="Unassembled WGS sequence"/>
</dbReference>
<dbReference type="SMART" id="SM00257">
    <property type="entry name" value="LysM"/>
    <property type="match status" value="1"/>
</dbReference>
<gene>
    <name evidence="2" type="ORF">RH857_05700</name>
</gene>
<sequence length="106" mass="11089">MNTIALTRRGRLLLLGVPTVLAVLTLLAGAMFLATAMVNQVEASADPVGGVEAQQVTVVPGDTLWSIAASAESQEDIQTLMTHIAELNDLDSSTLQPGQVIHVPVD</sequence>
<comment type="caution">
    <text evidence="2">The sequence shown here is derived from an EMBL/GenBank/DDBJ whole genome shotgun (WGS) entry which is preliminary data.</text>
</comment>
<reference evidence="3" key="1">
    <citation type="submission" date="2023-07" db="EMBL/GenBank/DDBJ databases">
        <title>Description of three actinobacteria isolated from air of manufacturing shop in a pharmaceutical factory.</title>
        <authorList>
            <person name="Zhang D.-F."/>
        </authorList>
    </citation>
    <scope>NUCLEOTIDE SEQUENCE [LARGE SCALE GENOMIC DNA]</scope>
    <source>
        <strain evidence="3">CCTCC AB 207010</strain>
    </source>
</reference>
<accession>A0ABU1FSI0</accession>
<proteinExistence type="predicted"/>
<dbReference type="Gene3D" id="3.10.350.10">
    <property type="entry name" value="LysM domain"/>
    <property type="match status" value="1"/>
</dbReference>
<dbReference type="RefSeq" id="WP_310537009.1">
    <property type="nucleotide sequence ID" value="NZ_BAAAOC010000009.1"/>
</dbReference>
<dbReference type="SUPFAM" id="SSF54106">
    <property type="entry name" value="LysM domain"/>
    <property type="match status" value="1"/>
</dbReference>
<organism evidence="2 3">
    <name type="scientific">Nesterenkonia flava</name>
    <dbReference type="NCBI Taxonomy" id="469799"/>
    <lineage>
        <taxon>Bacteria</taxon>
        <taxon>Bacillati</taxon>
        <taxon>Actinomycetota</taxon>
        <taxon>Actinomycetes</taxon>
        <taxon>Micrococcales</taxon>
        <taxon>Micrococcaceae</taxon>
        <taxon>Nesterenkonia</taxon>
    </lineage>
</organism>
<name>A0ABU1FSI0_9MICC</name>
<feature type="domain" description="LysM" evidence="1">
    <location>
        <begin position="54"/>
        <end position="103"/>
    </location>
</feature>
<dbReference type="EMBL" id="JAVKGT010000011">
    <property type="protein sequence ID" value="MDR5711627.1"/>
    <property type="molecule type" value="Genomic_DNA"/>
</dbReference>
<evidence type="ECO:0000313" key="2">
    <source>
        <dbReference type="EMBL" id="MDR5711627.1"/>
    </source>
</evidence>
<dbReference type="PROSITE" id="PS51782">
    <property type="entry name" value="LYSM"/>
    <property type="match status" value="1"/>
</dbReference>
<dbReference type="InterPro" id="IPR018392">
    <property type="entry name" value="LysM"/>
</dbReference>
<dbReference type="CDD" id="cd00118">
    <property type="entry name" value="LysM"/>
    <property type="match status" value="1"/>
</dbReference>
<keyword evidence="3" id="KW-1185">Reference proteome</keyword>
<evidence type="ECO:0000259" key="1">
    <source>
        <dbReference type="PROSITE" id="PS51782"/>
    </source>
</evidence>
<dbReference type="InterPro" id="IPR036779">
    <property type="entry name" value="LysM_dom_sf"/>
</dbReference>
<protein>
    <submittedName>
        <fullName evidence="2">LysM peptidoglycan-binding domain-containing protein</fullName>
    </submittedName>
</protein>
<evidence type="ECO:0000313" key="3">
    <source>
        <dbReference type="Proteomes" id="UP001260872"/>
    </source>
</evidence>